<name>A0A9X0UJY0_9PROT</name>
<dbReference type="Pfam" id="PF13700">
    <property type="entry name" value="DUF4158"/>
    <property type="match status" value="1"/>
</dbReference>
<accession>A0A9X0UJY0</accession>
<dbReference type="InterPro" id="IPR025296">
    <property type="entry name" value="DUF4158"/>
</dbReference>
<feature type="region of interest" description="Disordered" evidence="1">
    <location>
        <begin position="394"/>
        <end position="414"/>
    </location>
</feature>
<evidence type="ECO:0000313" key="4">
    <source>
        <dbReference type="EMBL" id="MBC4018565.1"/>
    </source>
</evidence>
<keyword evidence="2" id="KW-0812">Transmembrane</keyword>
<gene>
    <name evidence="4" type="ORF">H7965_25195</name>
</gene>
<feature type="region of interest" description="Disordered" evidence="1">
    <location>
        <begin position="433"/>
        <end position="454"/>
    </location>
</feature>
<sequence length="484" mass="51747">MPRRRVLTGAQLASLLALPASEPDLVRHWTLDRADLVAVERRRGDHNRLGFALQLCACRYPGRLLRPGEAIPKAALRFVAEGVCADATALADYARRPQTRREQLGALRDAFGFRMFGPGHRQEIAAWLLPVALATTDAAAIAAALMDELRRRRILAPGPSVLERLVATALLAAERHVAARLTRGLTAAQVAALEGLLGQRRGNAVSTLAWARQPPGAPGHRALARLVEGLECFRAVGLNPALAGGIHPARLRGLAREDGRLTAQHLRALSPVRRRVVLVATVLDTVVRLTDDGVALFDRTVGRMFRRAEAREEEGVLRDARAVNDNVRLLARLGAALIAARDSKGDLEAAVADTVGWDRLARGVAEAERLVRPDGANLPALYGMLPAVRVCGGTPSSRRREVLPGREGRGAEPAAQPVPVALGILPDEAVSLINPNAGTGGTGPRRWRNVPRAEGPRPVAAAWKFSSARDQAGLSAECSWSGAA</sequence>
<comment type="caution">
    <text evidence="4">The sequence shown here is derived from an EMBL/GenBank/DDBJ whole genome shotgun (WGS) entry which is preliminary data.</text>
</comment>
<feature type="compositionally biased region" description="Basic and acidic residues" evidence="1">
    <location>
        <begin position="398"/>
        <end position="410"/>
    </location>
</feature>
<keyword evidence="2" id="KW-1133">Transmembrane helix</keyword>
<organism evidence="4 5">
    <name type="scientific">Siccirubricoccus deserti</name>
    <dbReference type="NCBI Taxonomy" id="2013562"/>
    <lineage>
        <taxon>Bacteria</taxon>
        <taxon>Pseudomonadati</taxon>
        <taxon>Pseudomonadota</taxon>
        <taxon>Alphaproteobacteria</taxon>
        <taxon>Acetobacterales</taxon>
        <taxon>Roseomonadaceae</taxon>
        <taxon>Siccirubricoccus</taxon>
    </lineage>
</organism>
<reference evidence="4" key="1">
    <citation type="submission" date="2020-08" db="EMBL/GenBank/DDBJ databases">
        <authorList>
            <person name="Hu Y."/>
            <person name="Nguyen S.V."/>
            <person name="Li F."/>
            <person name="Fanning S."/>
        </authorList>
    </citation>
    <scope>NUCLEOTIDE SEQUENCE</scope>
    <source>
        <strain evidence="4">SYSU D8009</strain>
    </source>
</reference>
<feature type="transmembrane region" description="Helical" evidence="2">
    <location>
        <begin position="124"/>
        <end position="145"/>
    </location>
</feature>
<dbReference type="EMBL" id="JACOMF010000063">
    <property type="protein sequence ID" value="MBC4018565.1"/>
    <property type="molecule type" value="Genomic_DNA"/>
</dbReference>
<dbReference type="Proteomes" id="UP000600101">
    <property type="component" value="Unassembled WGS sequence"/>
</dbReference>
<proteinExistence type="predicted"/>
<evidence type="ECO:0000313" key="5">
    <source>
        <dbReference type="Proteomes" id="UP000600101"/>
    </source>
</evidence>
<feature type="domain" description="DUF4158" evidence="3">
    <location>
        <begin position="7"/>
        <end position="169"/>
    </location>
</feature>
<dbReference type="AlphaFoldDB" id="A0A9X0UJY0"/>
<evidence type="ECO:0000259" key="3">
    <source>
        <dbReference type="Pfam" id="PF13700"/>
    </source>
</evidence>
<protein>
    <submittedName>
        <fullName evidence="4">DUF4158 domain-containing protein</fullName>
    </submittedName>
</protein>
<keyword evidence="5" id="KW-1185">Reference proteome</keyword>
<evidence type="ECO:0000256" key="1">
    <source>
        <dbReference type="SAM" id="MobiDB-lite"/>
    </source>
</evidence>
<evidence type="ECO:0000256" key="2">
    <source>
        <dbReference type="SAM" id="Phobius"/>
    </source>
</evidence>
<dbReference type="RefSeq" id="WP_186773316.1">
    <property type="nucleotide sequence ID" value="NZ_JACOMF010000063.1"/>
</dbReference>
<keyword evidence="2" id="KW-0472">Membrane</keyword>